<dbReference type="EMBL" id="BDDD01000126">
    <property type="protein sequence ID" value="GAV59825.1"/>
    <property type="molecule type" value="Genomic_DNA"/>
</dbReference>
<feature type="region of interest" description="Disordered" evidence="1">
    <location>
        <begin position="16"/>
        <end position="35"/>
    </location>
</feature>
<evidence type="ECO:0008006" key="4">
    <source>
        <dbReference type="Google" id="ProtNLM"/>
    </source>
</evidence>
<protein>
    <recommendedName>
        <fullName evidence="4">UBN2_2 domain-containing protein</fullName>
    </recommendedName>
</protein>
<reference evidence="3" key="1">
    <citation type="submission" date="2016-04" db="EMBL/GenBank/DDBJ databases">
        <title>Cephalotus genome sequencing.</title>
        <authorList>
            <person name="Fukushima K."/>
            <person name="Hasebe M."/>
            <person name="Fang X."/>
        </authorList>
    </citation>
    <scope>NUCLEOTIDE SEQUENCE [LARGE SCALE GENOMIC DNA]</scope>
    <source>
        <strain evidence="3">cv. St1</strain>
    </source>
</reference>
<sequence>MRLVLTSMKLAHVMTDETPKLGTNPSEEHKAKVSKWMDEDEQAQYLAIAGMVPELQRQHEKLETLGAILFRLKELYGATSRTQQFNLSCQLFTMKMNEGDSVN</sequence>
<feature type="compositionally biased region" description="Basic and acidic residues" evidence="1">
    <location>
        <begin position="26"/>
        <end position="35"/>
    </location>
</feature>
<evidence type="ECO:0000313" key="3">
    <source>
        <dbReference type="Proteomes" id="UP000187406"/>
    </source>
</evidence>
<name>A0A1Q3AVX3_CEPFO</name>
<dbReference type="OrthoDB" id="904370at2759"/>
<proteinExistence type="predicted"/>
<dbReference type="Pfam" id="PF14223">
    <property type="entry name" value="Retrotran_gag_2"/>
    <property type="match status" value="1"/>
</dbReference>
<dbReference type="InParanoid" id="A0A1Q3AVX3"/>
<dbReference type="AlphaFoldDB" id="A0A1Q3AVX3"/>
<organism evidence="2 3">
    <name type="scientific">Cephalotus follicularis</name>
    <name type="common">Albany pitcher plant</name>
    <dbReference type="NCBI Taxonomy" id="3775"/>
    <lineage>
        <taxon>Eukaryota</taxon>
        <taxon>Viridiplantae</taxon>
        <taxon>Streptophyta</taxon>
        <taxon>Embryophyta</taxon>
        <taxon>Tracheophyta</taxon>
        <taxon>Spermatophyta</taxon>
        <taxon>Magnoliopsida</taxon>
        <taxon>eudicotyledons</taxon>
        <taxon>Gunneridae</taxon>
        <taxon>Pentapetalae</taxon>
        <taxon>rosids</taxon>
        <taxon>fabids</taxon>
        <taxon>Oxalidales</taxon>
        <taxon>Cephalotaceae</taxon>
        <taxon>Cephalotus</taxon>
    </lineage>
</organism>
<dbReference type="Proteomes" id="UP000187406">
    <property type="component" value="Unassembled WGS sequence"/>
</dbReference>
<evidence type="ECO:0000256" key="1">
    <source>
        <dbReference type="SAM" id="MobiDB-lite"/>
    </source>
</evidence>
<gene>
    <name evidence="2" type="ORF">CFOL_v3_03356</name>
</gene>
<comment type="caution">
    <text evidence="2">The sequence shown here is derived from an EMBL/GenBank/DDBJ whole genome shotgun (WGS) entry which is preliminary data.</text>
</comment>
<evidence type="ECO:0000313" key="2">
    <source>
        <dbReference type="EMBL" id="GAV59825.1"/>
    </source>
</evidence>
<keyword evidence="3" id="KW-1185">Reference proteome</keyword>
<accession>A0A1Q3AVX3</accession>